<reference evidence="2" key="1">
    <citation type="submission" date="2021-03" db="EMBL/GenBank/DDBJ databases">
        <authorList>
            <person name="Jaffe A."/>
        </authorList>
    </citation>
    <scope>NUCLEOTIDE SEQUENCE</scope>
    <source>
        <strain evidence="2">RIFCSPLOWO2_01_FULL_AR10_48_17</strain>
    </source>
</reference>
<dbReference type="AlphaFoldDB" id="A0A8T4L950"/>
<evidence type="ECO:0000256" key="1">
    <source>
        <dbReference type="SAM" id="MobiDB-lite"/>
    </source>
</evidence>
<feature type="region of interest" description="Disordered" evidence="1">
    <location>
        <begin position="14"/>
        <end position="39"/>
    </location>
</feature>
<feature type="region of interest" description="Disordered" evidence="1">
    <location>
        <begin position="53"/>
        <end position="76"/>
    </location>
</feature>
<dbReference type="EMBL" id="JAGVWC010000012">
    <property type="protein sequence ID" value="MBS3062069.1"/>
    <property type="molecule type" value="Genomic_DNA"/>
</dbReference>
<evidence type="ECO:0000313" key="2">
    <source>
        <dbReference type="EMBL" id="MBS3062069.1"/>
    </source>
</evidence>
<protein>
    <submittedName>
        <fullName evidence="2">Uncharacterized protein</fullName>
    </submittedName>
</protein>
<sequence>MGILRRMGKKLGIVRGLKTGPNPKKPVPWEALSKTGTKPKPLRTELLRQVRARQTELRKAEEQARQNKKRGGPVQK</sequence>
<dbReference type="Proteomes" id="UP000675968">
    <property type="component" value="Unassembled WGS sequence"/>
</dbReference>
<organism evidence="2 3">
    <name type="scientific">Candidatus Iainarchaeum sp</name>
    <dbReference type="NCBI Taxonomy" id="3101447"/>
    <lineage>
        <taxon>Archaea</taxon>
        <taxon>Candidatus Iainarchaeota</taxon>
        <taxon>Candidatus Iainarchaeia</taxon>
        <taxon>Candidatus Iainarchaeales</taxon>
        <taxon>Candidatus Iainarchaeaceae</taxon>
        <taxon>Candidatus Iainarchaeum</taxon>
    </lineage>
</organism>
<feature type="compositionally biased region" description="Basic residues" evidence="1">
    <location>
        <begin position="66"/>
        <end position="76"/>
    </location>
</feature>
<feature type="compositionally biased region" description="Basic and acidic residues" evidence="1">
    <location>
        <begin position="53"/>
        <end position="65"/>
    </location>
</feature>
<comment type="caution">
    <text evidence="2">The sequence shown here is derived from an EMBL/GenBank/DDBJ whole genome shotgun (WGS) entry which is preliminary data.</text>
</comment>
<name>A0A8T4L950_9ARCH</name>
<gene>
    <name evidence="2" type="ORF">J4215_05800</name>
</gene>
<reference evidence="2" key="2">
    <citation type="submission" date="2021-05" db="EMBL/GenBank/DDBJ databases">
        <title>Protein family content uncovers lineage relationships and bacterial pathway maintenance mechanisms in DPANN archaea.</title>
        <authorList>
            <person name="Castelle C.J."/>
            <person name="Meheust R."/>
            <person name="Jaffe A.L."/>
            <person name="Seitz K."/>
            <person name="Gong X."/>
            <person name="Baker B.J."/>
            <person name="Banfield J.F."/>
        </authorList>
    </citation>
    <scope>NUCLEOTIDE SEQUENCE</scope>
    <source>
        <strain evidence="2">RIFCSPLOWO2_01_FULL_AR10_48_17</strain>
    </source>
</reference>
<proteinExistence type="predicted"/>
<evidence type="ECO:0000313" key="3">
    <source>
        <dbReference type="Proteomes" id="UP000675968"/>
    </source>
</evidence>
<accession>A0A8T4L950</accession>